<protein>
    <recommendedName>
        <fullName evidence="4">AB hydrolase-1 domain-containing protein</fullName>
    </recommendedName>
</protein>
<gene>
    <name evidence="5" type="ORF">TCAL_11231</name>
</gene>
<reference evidence="5 6" key="1">
    <citation type="journal article" date="2018" name="Nat. Ecol. Evol.">
        <title>Genomic signatures of mitonuclear coevolution across populations of Tigriopus californicus.</title>
        <authorList>
            <person name="Barreto F.S."/>
            <person name="Watson E.T."/>
            <person name="Lima T.G."/>
            <person name="Willett C.S."/>
            <person name="Edmands S."/>
            <person name="Li W."/>
            <person name="Burton R.S."/>
        </authorList>
    </citation>
    <scope>NUCLEOTIDE SEQUENCE [LARGE SCALE GENOMIC DNA]</scope>
    <source>
        <strain evidence="5 6">San Diego</strain>
    </source>
</reference>
<dbReference type="STRING" id="6832.A0A553N8T6"/>
<dbReference type="AlphaFoldDB" id="A0A553N8T6"/>
<feature type="domain" description="AB hydrolase-1" evidence="4">
    <location>
        <begin position="82"/>
        <end position="162"/>
    </location>
</feature>
<dbReference type="Proteomes" id="UP000318571">
    <property type="component" value="Chromosome 8"/>
</dbReference>
<proteinExistence type="inferred from homology"/>
<name>A0A553N8T6_TIGCA</name>
<evidence type="ECO:0000259" key="4">
    <source>
        <dbReference type="Pfam" id="PF12697"/>
    </source>
</evidence>
<dbReference type="Gene3D" id="3.40.50.1820">
    <property type="entry name" value="alpha/beta hydrolase"/>
    <property type="match status" value="1"/>
</dbReference>
<evidence type="ECO:0000256" key="2">
    <source>
        <dbReference type="ARBA" id="ARBA00022490"/>
    </source>
</evidence>
<dbReference type="EMBL" id="VCGU01000459">
    <property type="protein sequence ID" value="TRY61852.1"/>
    <property type="molecule type" value="Genomic_DNA"/>
</dbReference>
<keyword evidence="2" id="KW-0963">Cytoplasm</keyword>
<dbReference type="InterPro" id="IPR000073">
    <property type="entry name" value="AB_hydrolase_1"/>
</dbReference>
<organism evidence="5 6">
    <name type="scientific">Tigriopus californicus</name>
    <name type="common">Marine copepod</name>
    <dbReference type="NCBI Taxonomy" id="6832"/>
    <lineage>
        <taxon>Eukaryota</taxon>
        <taxon>Metazoa</taxon>
        <taxon>Ecdysozoa</taxon>
        <taxon>Arthropoda</taxon>
        <taxon>Crustacea</taxon>
        <taxon>Multicrustacea</taxon>
        <taxon>Hexanauplia</taxon>
        <taxon>Copepoda</taxon>
        <taxon>Harpacticoida</taxon>
        <taxon>Harpacticidae</taxon>
        <taxon>Tigriopus</taxon>
    </lineage>
</organism>
<dbReference type="GO" id="GO:0005737">
    <property type="term" value="C:cytoplasm"/>
    <property type="evidence" value="ECO:0007669"/>
    <property type="project" value="UniProtKB-SubCell"/>
</dbReference>
<comment type="caution">
    <text evidence="5">The sequence shown here is derived from an EMBL/GenBank/DDBJ whole genome shotgun (WGS) entry which is preliminary data.</text>
</comment>
<evidence type="ECO:0000313" key="5">
    <source>
        <dbReference type="EMBL" id="TRY61852.1"/>
    </source>
</evidence>
<evidence type="ECO:0000256" key="1">
    <source>
        <dbReference type="ARBA" id="ARBA00004496"/>
    </source>
</evidence>
<keyword evidence="6" id="KW-1185">Reference proteome</keyword>
<sequence>MNSQRQRRVYSALTISFLLFGLVLSAIDWRNQDYLAQDIPQNVLDTVEGAIISESSVKVKGIDVFYRVAEPGKVVDPTGLTLFLLHGAAFTSSTWQNQIDTTQTMSTLGHRVIAVDLPGSGNTASGSIGKREEFLAELIGALSPGQPVVLVSPSYSGSFSLPLLLSNPELLSGYVPVAPGSAFSYKGRLSNVRVPTLIVVGENDGRGSSVILKEIPTSSDLQIIPNAGHPAYLDDPERWHKLLHNFMGLVQSKY</sequence>
<dbReference type="OMA" id="DPATWHR"/>
<comment type="similarity">
    <text evidence="3">Belongs to the AB hydrolase superfamily. ABHD14 family.</text>
</comment>
<dbReference type="InterPro" id="IPR029058">
    <property type="entry name" value="AB_hydrolase_fold"/>
</dbReference>
<comment type="subcellular location">
    <subcellularLocation>
        <location evidence="1">Cytoplasm</location>
    </subcellularLocation>
</comment>
<dbReference type="PANTHER" id="PTHR46197">
    <property type="entry name" value="PROTEIN ABHD14B-LIKE"/>
    <property type="match status" value="1"/>
</dbReference>
<dbReference type="SUPFAM" id="SSF53474">
    <property type="entry name" value="alpha/beta-Hydrolases"/>
    <property type="match status" value="1"/>
</dbReference>
<dbReference type="PANTHER" id="PTHR46197:SF3">
    <property type="entry name" value="AB HYDROLASE-1 DOMAIN-CONTAINING PROTEIN"/>
    <property type="match status" value="1"/>
</dbReference>
<dbReference type="Pfam" id="PF12697">
    <property type="entry name" value="Abhydrolase_6"/>
    <property type="match status" value="1"/>
</dbReference>
<accession>A0A553N8T6</accession>
<evidence type="ECO:0000256" key="3">
    <source>
        <dbReference type="ARBA" id="ARBA00037942"/>
    </source>
</evidence>
<evidence type="ECO:0000313" key="6">
    <source>
        <dbReference type="Proteomes" id="UP000318571"/>
    </source>
</evidence>